<accession>A0ABQ4I6A7</accession>
<name>A0ABQ4I6A7_9ACTN</name>
<gene>
    <name evidence="1" type="ORF">Vgi01_01140</name>
</gene>
<dbReference type="EMBL" id="BOPA01000002">
    <property type="protein sequence ID" value="GIJ13430.1"/>
    <property type="molecule type" value="Genomic_DNA"/>
</dbReference>
<evidence type="ECO:0000313" key="1">
    <source>
        <dbReference type="EMBL" id="GIJ13430.1"/>
    </source>
</evidence>
<protein>
    <submittedName>
        <fullName evidence="1">Uncharacterized protein</fullName>
    </submittedName>
</protein>
<proteinExistence type="predicted"/>
<reference evidence="1 2" key="1">
    <citation type="submission" date="2021-01" db="EMBL/GenBank/DDBJ databases">
        <title>Whole genome shotgun sequence of Verrucosispora gifhornensis NBRC 16317.</title>
        <authorList>
            <person name="Komaki H."/>
            <person name="Tamura T."/>
        </authorList>
    </citation>
    <scope>NUCLEOTIDE SEQUENCE [LARGE SCALE GENOMIC DNA]</scope>
    <source>
        <strain evidence="1 2">NBRC 16317</strain>
    </source>
</reference>
<dbReference type="Proteomes" id="UP000647860">
    <property type="component" value="Unassembled WGS sequence"/>
</dbReference>
<evidence type="ECO:0000313" key="2">
    <source>
        <dbReference type="Proteomes" id="UP000647860"/>
    </source>
</evidence>
<sequence>MLLQHDMPTGYPVGIRRFGAAEMSVPRRYQGISCIDGAGVARGRGGISFPGCPLYSRVAHRAAEAEGDAGMSGR</sequence>
<keyword evidence="2" id="KW-1185">Reference proteome</keyword>
<comment type="caution">
    <text evidence="1">The sequence shown here is derived from an EMBL/GenBank/DDBJ whole genome shotgun (WGS) entry which is preliminary data.</text>
</comment>
<organism evidence="1 2">
    <name type="scientific">Micromonospora gifhornensis</name>
    <dbReference type="NCBI Taxonomy" id="84594"/>
    <lineage>
        <taxon>Bacteria</taxon>
        <taxon>Bacillati</taxon>
        <taxon>Actinomycetota</taxon>
        <taxon>Actinomycetes</taxon>
        <taxon>Micromonosporales</taxon>
        <taxon>Micromonosporaceae</taxon>
        <taxon>Micromonospora</taxon>
    </lineage>
</organism>